<dbReference type="InterPro" id="IPR058240">
    <property type="entry name" value="rSAM_sf"/>
</dbReference>
<dbReference type="InterPro" id="IPR007197">
    <property type="entry name" value="rSAM"/>
</dbReference>
<dbReference type="SFLD" id="SFLDF00289">
    <property type="entry name" value="anaerobic_Cys-type_sulfatase-m"/>
    <property type="match status" value="1"/>
</dbReference>
<dbReference type="CDD" id="cd01335">
    <property type="entry name" value="Radical_SAM"/>
    <property type="match status" value="1"/>
</dbReference>
<dbReference type="InterPro" id="IPR023885">
    <property type="entry name" value="4Fe4S-binding_SPASM_dom"/>
</dbReference>
<keyword evidence="9" id="KW-1185">Reference proteome</keyword>
<dbReference type="SFLD" id="SFLDS00029">
    <property type="entry name" value="Radical_SAM"/>
    <property type="match status" value="1"/>
</dbReference>
<protein>
    <submittedName>
        <fullName evidence="8">Sulfatase maturase</fullName>
    </submittedName>
</protein>
<sequence length="375" mass="42533">MKNVNLLIKPASSLCNLRCRYCFYADVSDNREVKSMGVMSRETAGALIKAAFATADEHGAVSFAFQGGEPTVAGLDFFRDFVAMVSAFRPLDRQVSYALQTNGMALNEEWTHFLKENQFLVGLSVDGYRELHDHYRVDTKGEGTYGRVAKALALLQKFEVETNLLCVVTGQCAKHPQKTYASMKKLGVRYLQFIPCLDPLEEQRGRAVYSLTPKLYGDFLCGLFDQWYRDWAEGHYTSVRLFDDYVHLAMGEPASTCAASGGCGSYFVVEADGGVYPCDFYVLDRWRMGDVHTDSLKQLANDETASEFLRQGRLRPSRCASCRWVPLCNGGCRRDWTGGADDTENYYCESFRRFFEYAADRIGEIAWQERRSRMR</sequence>
<evidence type="ECO:0000256" key="1">
    <source>
        <dbReference type="ARBA" id="ARBA00001966"/>
    </source>
</evidence>
<dbReference type="SFLD" id="SFLDG01384">
    <property type="entry name" value="thioether_bond_formation_requi"/>
    <property type="match status" value="1"/>
</dbReference>
<dbReference type="AlphaFoldDB" id="A0A0D8IWA5"/>
<evidence type="ECO:0000256" key="5">
    <source>
        <dbReference type="ARBA" id="ARBA00023014"/>
    </source>
</evidence>
<dbReference type="PANTHER" id="PTHR43273:SF3">
    <property type="entry name" value="ANAEROBIC SULFATASE-MATURATING ENZYME HOMOLOG ASLB-RELATED"/>
    <property type="match status" value="1"/>
</dbReference>
<keyword evidence="2" id="KW-0949">S-adenosyl-L-methionine</keyword>
<comment type="similarity">
    <text evidence="6">Belongs to the radical SAM superfamily. Anaerobic sulfatase-maturating enzyme family.</text>
</comment>
<keyword evidence="4" id="KW-0408">Iron</keyword>
<keyword evidence="5" id="KW-0411">Iron-sulfur</keyword>
<accession>A0A0D8IWA5</accession>
<reference evidence="8" key="1">
    <citation type="submission" date="2015-02" db="EMBL/GenBank/DDBJ databases">
        <title>A novel member of the family Ruminococcaceae isolated from human feces.</title>
        <authorList>
            <person name="Shkoporov A.N."/>
            <person name="Chaplin A.V."/>
            <person name="Motuzova O.V."/>
            <person name="Kafarskaia L.I."/>
            <person name="Khokhlova E.V."/>
            <person name="Efimov B.A."/>
        </authorList>
    </citation>
    <scope>NUCLEOTIDE SEQUENCE [LARGE SCALE GENOMIC DNA]</scope>
    <source>
        <strain evidence="8">585-1</strain>
    </source>
</reference>
<dbReference type="EMBL" id="JXXK01000032">
    <property type="protein sequence ID" value="KJF38754.1"/>
    <property type="molecule type" value="Genomic_DNA"/>
</dbReference>
<comment type="cofactor">
    <cofactor evidence="1">
        <name>[4Fe-4S] cluster</name>
        <dbReference type="ChEBI" id="CHEBI:49883"/>
    </cofactor>
</comment>
<dbReference type="SUPFAM" id="SSF102114">
    <property type="entry name" value="Radical SAM enzymes"/>
    <property type="match status" value="1"/>
</dbReference>
<dbReference type="GeneID" id="42858140"/>
<dbReference type="Proteomes" id="UP000032483">
    <property type="component" value="Unassembled WGS sequence"/>
</dbReference>
<comment type="caution">
    <text evidence="8">The sequence shown here is derived from an EMBL/GenBank/DDBJ whole genome shotgun (WGS) entry which is preliminary data.</text>
</comment>
<dbReference type="NCBIfam" id="TIGR03942">
    <property type="entry name" value="sulfatase_rSAM"/>
    <property type="match status" value="1"/>
</dbReference>
<gene>
    <name evidence="8" type="ORF">TQ39_16450</name>
</gene>
<dbReference type="Pfam" id="PF13186">
    <property type="entry name" value="SPASM"/>
    <property type="match status" value="1"/>
</dbReference>
<dbReference type="InterPro" id="IPR034485">
    <property type="entry name" value="Anaerobic_Cys-type_sulfatase-m"/>
</dbReference>
<dbReference type="SFLD" id="SFLDG01386">
    <property type="entry name" value="main_SPASM_domain-containing"/>
    <property type="match status" value="1"/>
</dbReference>
<dbReference type="PANTHER" id="PTHR43273">
    <property type="entry name" value="ANAEROBIC SULFATASE-MATURATING ENZYME HOMOLOG ASLB-RELATED"/>
    <property type="match status" value="1"/>
</dbReference>
<dbReference type="SFLD" id="SFLDG01067">
    <property type="entry name" value="SPASM/twitch_domain_containing"/>
    <property type="match status" value="1"/>
</dbReference>
<dbReference type="PROSITE" id="PS51918">
    <property type="entry name" value="RADICAL_SAM"/>
    <property type="match status" value="1"/>
</dbReference>
<evidence type="ECO:0000256" key="2">
    <source>
        <dbReference type="ARBA" id="ARBA00022691"/>
    </source>
</evidence>
<feature type="domain" description="Radical SAM core" evidence="7">
    <location>
        <begin position="1"/>
        <end position="229"/>
    </location>
</feature>
<evidence type="ECO:0000313" key="9">
    <source>
        <dbReference type="Proteomes" id="UP000032483"/>
    </source>
</evidence>
<name>A0A0D8IWA5_9FIRM</name>
<dbReference type="NCBIfam" id="TIGR04085">
    <property type="entry name" value="rSAM_more_4Fe4S"/>
    <property type="match status" value="1"/>
</dbReference>
<evidence type="ECO:0000256" key="3">
    <source>
        <dbReference type="ARBA" id="ARBA00022723"/>
    </source>
</evidence>
<dbReference type="Pfam" id="PF04055">
    <property type="entry name" value="Radical_SAM"/>
    <property type="match status" value="1"/>
</dbReference>
<dbReference type="GO" id="GO:0051536">
    <property type="term" value="F:iron-sulfur cluster binding"/>
    <property type="evidence" value="ECO:0007669"/>
    <property type="project" value="UniProtKB-KW"/>
</dbReference>
<dbReference type="GO" id="GO:0016491">
    <property type="term" value="F:oxidoreductase activity"/>
    <property type="evidence" value="ECO:0007669"/>
    <property type="project" value="InterPro"/>
</dbReference>
<proteinExistence type="inferred from homology"/>
<dbReference type="PATRIC" id="fig|1550024.3.peg.3752"/>
<dbReference type="GO" id="GO:0046872">
    <property type="term" value="F:metal ion binding"/>
    <property type="evidence" value="ECO:0007669"/>
    <property type="project" value="UniProtKB-KW"/>
</dbReference>
<evidence type="ECO:0000313" key="8">
    <source>
        <dbReference type="EMBL" id="KJF38754.1"/>
    </source>
</evidence>
<dbReference type="RefSeq" id="WP_050006335.1">
    <property type="nucleotide sequence ID" value="NZ_CAOJUJ010000015.1"/>
</dbReference>
<evidence type="ECO:0000256" key="4">
    <source>
        <dbReference type="ARBA" id="ARBA00023004"/>
    </source>
</evidence>
<dbReference type="SFLD" id="SFLDG01072">
    <property type="entry name" value="dehydrogenase_like"/>
    <property type="match status" value="1"/>
</dbReference>
<evidence type="ECO:0000259" key="7">
    <source>
        <dbReference type="PROSITE" id="PS51918"/>
    </source>
</evidence>
<evidence type="ECO:0000256" key="6">
    <source>
        <dbReference type="ARBA" id="ARBA00023601"/>
    </source>
</evidence>
<keyword evidence="3" id="KW-0479">Metal-binding</keyword>
<organism evidence="8 9">
    <name type="scientific">Ruthenibacterium lactatiformans</name>
    <dbReference type="NCBI Taxonomy" id="1550024"/>
    <lineage>
        <taxon>Bacteria</taxon>
        <taxon>Bacillati</taxon>
        <taxon>Bacillota</taxon>
        <taxon>Clostridia</taxon>
        <taxon>Eubacteriales</taxon>
        <taxon>Oscillospiraceae</taxon>
        <taxon>Ruthenibacterium</taxon>
    </lineage>
</organism>
<dbReference type="InterPro" id="IPR023867">
    <property type="entry name" value="Sulphatase_maturase_rSAM"/>
</dbReference>
<dbReference type="Gene3D" id="3.20.20.70">
    <property type="entry name" value="Aldolase class I"/>
    <property type="match status" value="1"/>
</dbReference>
<dbReference type="InterPro" id="IPR013785">
    <property type="entry name" value="Aldolase_TIM"/>
</dbReference>